<dbReference type="Pfam" id="PF00702">
    <property type="entry name" value="Hydrolase"/>
    <property type="match status" value="1"/>
</dbReference>
<dbReference type="PANTHER" id="PTHR43316">
    <property type="entry name" value="HYDROLASE, HALOACID DELAHOGENASE-RELATED"/>
    <property type="match status" value="1"/>
</dbReference>
<accession>A0A3B0SRN8</accession>
<dbReference type="EMBL" id="UOEE01000270">
    <property type="protein sequence ID" value="VAV99103.1"/>
    <property type="molecule type" value="Genomic_DNA"/>
</dbReference>
<dbReference type="SUPFAM" id="SSF56784">
    <property type="entry name" value="HAD-like"/>
    <property type="match status" value="1"/>
</dbReference>
<dbReference type="InterPro" id="IPR051540">
    <property type="entry name" value="S-2-haloacid_dehalogenase"/>
</dbReference>
<dbReference type="CDD" id="cd02588">
    <property type="entry name" value="HAD_L2-DEX"/>
    <property type="match status" value="1"/>
</dbReference>
<name>A0A3B0SRN8_9ZZZZ</name>
<protein>
    <submittedName>
        <fullName evidence="3">Haloacid dehalogenase, type II</fullName>
        <ecNumber evidence="3">3.8.1.2</ecNumber>
    </submittedName>
</protein>
<dbReference type="InterPro" id="IPR023214">
    <property type="entry name" value="HAD_sf"/>
</dbReference>
<dbReference type="PROSITE" id="PS51318">
    <property type="entry name" value="TAT"/>
    <property type="match status" value="1"/>
</dbReference>
<dbReference type="Gene3D" id="1.10.150.240">
    <property type="entry name" value="Putative phosphatase, domain 2"/>
    <property type="match status" value="1"/>
</dbReference>
<proteinExistence type="inferred from homology"/>
<evidence type="ECO:0000256" key="1">
    <source>
        <dbReference type="ARBA" id="ARBA00008106"/>
    </source>
</evidence>
<dbReference type="SFLD" id="SFLDS00003">
    <property type="entry name" value="Haloacid_Dehalogenase"/>
    <property type="match status" value="1"/>
</dbReference>
<dbReference type="InterPro" id="IPR023198">
    <property type="entry name" value="PGP-like_dom2"/>
</dbReference>
<dbReference type="InterPro" id="IPR036412">
    <property type="entry name" value="HAD-like_sf"/>
</dbReference>
<evidence type="ECO:0000256" key="2">
    <source>
        <dbReference type="ARBA" id="ARBA00022801"/>
    </source>
</evidence>
<dbReference type="PANTHER" id="PTHR43316:SF3">
    <property type="entry name" value="HALOACID DEHALOGENASE, TYPE II (AFU_ORTHOLOGUE AFUA_2G07750)-RELATED"/>
    <property type="match status" value="1"/>
</dbReference>
<dbReference type="SFLD" id="SFLDG01129">
    <property type="entry name" value="C1.5:_HAD__Beta-PGM__Phosphata"/>
    <property type="match status" value="1"/>
</dbReference>
<dbReference type="InterPro" id="IPR006439">
    <property type="entry name" value="HAD-SF_hydro_IA"/>
</dbReference>
<organism evidence="3">
    <name type="scientific">hydrothermal vent metagenome</name>
    <dbReference type="NCBI Taxonomy" id="652676"/>
    <lineage>
        <taxon>unclassified sequences</taxon>
        <taxon>metagenomes</taxon>
        <taxon>ecological metagenomes</taxon>
    </lineage>
</organism>
<dbReference type="Gene3D" id="3.40.50.1000">
    <property type="entry name" value="HAD superfamily/HAD-like"/>
    <property type="match status" value="1"/>
</dbReference>
<dbReference type="NCBIfam" id="TIGR01428">
    <property type="entry name" value="HAD_type_II"/>
    <property type="match status" value="1"/>
</dbReference>
<dbReference type="AlphaFoldDB" id="A0A3B0SRN8"/>
<reference evidence="3" key="1">
    <citation type="submission" date="2018-06" db="EMBL/GenBank/DDBJ databases">
        <authorList>
            <person name="Zhirakovskaya E."/>
        </authorList>
    </citation>
    <scope>NUCLEOTIDE SEQUENCE</scope>
</reference>
<dbReference type="InterPro" id="IPR006311">
    <property type="entry name" value="TAT_signal"/>
</dbReference>
<dbReference type="NCBIfam" id="TIGR01493">
    <property type="entry name" value="HAD-SF-IA-v2"/>
    <property type="match status" value="1"/>
</dbReference>
<sequence length="258" mass="29290">MKIHRRKFITLAAKSAALGAVLTGSLGKLAFAASDNTEIKAVAFDAFPIFDPRAAFKVVKEQFPENGDALRKAWFGKIFSYTWLRTSGNQYKDFWRVMEDALRFTTKSMQLELTLEKQTIIMDAFLHLPVWPDVKPALKRLKTQNIRMAFLSNMSEDMLRANMKFNGIEEYFEFVLSTDQSQAFKPAQKAYQLSLDAFGLKKEEIAFVAFAGWDAAGAGWFGHPTTWVNRLNFPTENLDVTPTVMGNDMSALFKLIEK</sequence>
<keyword evidence="2 3" id="KW-0378">Hydrolase</keyword>
<gene>
    <name evidence="3" type="ORF">MNBD_ALPHA06-2210</name>
</gene>
<dbReference type="InterPro" id="IPR006328">
    <property type="entry name" value="2-HAD"/>
</dbReference>
<comment type="similarity">
    <text evidence="1">Belongs to the HAD-like hydrolase superfamily. S-2-haloalkanoic acid dehalogenase family.</text>
</comment>
<dbReference type="GO" id="GO:0018784">
    <property type="term" value="F:(S)-2-haloacid dehalogenase activity"/>
    <property type="evidence" value="ECO:0007669"/>
    <property type="project" value="UniProtKB-EC"/>
</dbReference>
<dbReference type="PRINTS" id="PR00413">
    <property type="entry name" value="HADHALOGNASE"/>
</dbReference>
<dbReference type="EC" id="3.8.1.2" evidence="3"/>
<evidence type="ECO:0000313" key="3">
    <source>
        <dbReference type="EMBL" id="VAV99103.1"/>
    </source>
</evidence>